<evidence type="ECO:0000256" key="4">
    <source>
        <dbReference type="ARBA" id="ARBA00022763"/>
    </source>
</evidence>
<reference evidence="8" key="2">
    <citation type="submission" date="2021-04" db="EMBL/GenBank/DDBJ databases">
        <authorList>
            <person name="Gilroy R."/>
        </authorList>
    </citation>
    <scope>NUCLEOTIDE SEQUENCE</scope>
    <source>
        <strain evidence="8">ChiSxjej3B15-24422</strain>
    </source>
</reference>
<evidence type="ECO:0000313" key="9">
    <source>
        <dbReference type="Proteomes" id="UP000824007"/>
    </source>
</evidence>
<keyword evidence="6" id="KW-0234">DNA repair</keyword>
<dbReference type="GO" id="GO:0006281">
    <property type="term" value="P:DNA repair"/>
    <property type="evidence" value="ECO:0007669"/>
    <property type="project" value="UniProtKB-KW"/>
</dbReference>
<dbReference type="PANTHER" id="PTHR11059:SF0">
    <property type="entry name" value="DNA REPAIR PROTEIN RECN"/>
    <property type="match status" value="1"/>
</dbReference>
<dbReference type="Proteomes" id="UP000824007">
    <property type="component" value="Unassembled WGS sequence"/>
</dbReference>
<evidence type="ECO:0000256" key="3">
    <source>
        <dbReference type="ARBA" id="ARBA00022741"/>
    </source>
</evidence>
<organism evidence="8 9">
    <name type="scientific">Candidatus Eisenbergiella pullistercoris</name>
    <dbReference type="NCBI Taxonomy" id="2838555"/>
    <lineage>
        <taxon>Bacteria</taxon>
        <taxon>Bacillati</taxon>
        <taxon>Bacillota</taxon>
        <taxon>Clostridia</taxon>
        <taxon>Lachnospirales</taxon>
        <taxon>Lachnospiraceae</taxon>
        <taxon>Eisenbergiella</taxon>
    </lineage>
</organism>
<evidence type="ECO:0000256" key="7">
    <source>
        <dbReference type="ARBA" id="ARBA00033408"/>
    </source>
</evidence>
<dbReference type="PANTHER" id="PTHR11059">
    <property type="entry name" value="DNA REPAIR PROTEIN RECN"/>
    <property type="match status" value="1"/>
</dbReference>
<dbReference type="GO" id="GO:0005524">
    <property type="term" value="F:ATP binding"/>
    <property type="evidence" value="ECO:0007669"/>
    <property type="project" value="UniProtKB-KW"/>
</dbReference>
<keyword evidence="5" id="KW-0067">ATP-binding</keyword>
<dbReference type="InterPro" id="IPR004604">
    <property type="entry name" value="DNA_recomb/repair_RecN"/>
</dbReference>
<evidence type="ECO:0000313" key="8">
    <source>
        <dbReference type="EMBL" id="HIY60410.1"/>
    </source>
</evidence>
<dbReference type="GO" id="GO:0009432">
    <property type="term" value="P:SOS response"/>
    <property type="evidence" value="ECO:0007669"/>
    <property type="project" value="TreeGrafter"/>
</dbReference>
<name>A0A9D1YNZ2_9FIRM</name>
<evidence type="ECO:0000256" key="1">
    <source>
        <dbReference type="ARBA" id="ARBA00009441"/>
    </source>
</evidence>
<dbReference type="AlphaFoldDB" id="A0A9D1YNZ2"/>
<accession>A0A9D1YNZ2</accession>
<protein>
    <recommendedName>
        <fullName evidence="2">DNA repair protein RecN</fullName>
    </recommendedName>
    <alternativeName>
        <fullName evidence="7">Recombination protein N</fullName>
    </alternativeName>
</protein>
<comment type="caution">
    <text evidence="8">The sequence shown here is derived from an EMBL/GenBank/DDBJ whole genome shotgun (WGS) entry which is preliminary data.</text>
</comment>
<comment type="similarity">
    <text evidence="1">Belongs to the RecN family.</text>
</comment>
<feature type="non-terminal residue" evidence="8">
    <location>
        <position position="1"/>
    </location>
</feature>
<evidence type="ECO:0000256" key="2">
    <source>
        <dbReference type="ARBA" id="ARBA00021315"/>
    </source>
</evidence>
<gene>
    <name evidence="8" type="ORF">H9831_07010</name>
</gene>
<dbReference type="EMBL" id="DXDD01000088">
    <property type="protein sequence ID" value="HIY60410.1"/>
    <property type="molecule type" value="Genomic_DNA"/>
</dbReference>
<dbReference type="GO" id="GO:0006310">
    <property type="term" value="P:DNA recombination"/>
    <property type="evidence" value="ECO:0007669"/>
    <property type="project" value="InterPro"/>
</dbReference>
<reference evidence="8" key="1">
    <citation type="journal article" date="2021" name="PeerJ">
        <title>Extensive microbial diversity within the chicken gut microbiome revealed by metagenomics and culture.</title>
        <authorList>
            <person name="Gilroy R."/>
            <person name="Ravi A."/>
            <person name="Getino M."/>
            <person name="Pursley I."/>
            <person name="Horton D.L."/>
            <person name="Alikhan N.F."/>
            <person name="Baker D."/>
            <person name="Gharbi K."/>
            <person name="Hall N."/>
            <person name="Watson M."/>
            <person name="Adriaenssens E.M."/>
            <person name="Foster-Nyarko E."/>
            <person name="Jarju S."/>
            <person name="Secka A."/>
            <person name="Antonio M."/>
            <person name="Oren A."/>
            <person name="Chaudhuri R.R."/>
            <person name="La Ragione R."/>
            <person name="Hildebrand F."/>
            <person name="Pallen M.J."/>
        </authorList>
    </citation>
    <scope>NUCLEOTIDE SEQUENCE</scope>
    <source>
        <strain evidence="8">ChiSxjej3B15-24422</strain>
    </source>
</reference>
<evidence type="ECO:0000256" key="5">
    <source>
        <dbReference type="ARBA" id="ARBA00022840"/>
    </source>
</evidence>
<dbReference type="Gene3D" id="3.40.50.300">
    <property type="entry name" value="P-loop containing nucleotide triphosphate hydrolases"/>
    <property type="match status" value="1"/>
</dbReference>
<proteinExistence type="inferred from homology"/>
<evidence type="ECO:0000256" key="6">
    <source>
        <dbReference type="ARBA" id="ARBA00023204"/>
    </source>
</evidence>
<dbReference type="GO" id="GO:0043590">
    <property type="term" value="C:bacterial nucleoid"/>
    <property type="evidence" value="ECO:0007669"/>
    <property type="project" value="TreeGrafter"/>
</dbReference>
<sequence length="74" mass="8245">ICITHLPQIAAMADHHFVIEKRSEDGSTATFISELREEAVDRELARMLGGEGLTESALANARELKEMAENTKQY</sequence>
<keyword evidence="4" id="KW-0227">DNA damage</keyword>
<keyword evidence="3" id="KW-0547">Nucleotide-binding</keyword>
<dbReference type="InterPro" id="IPR027417">
    <property type="entry name" value="P-loop_NTPase"/>
</dbReference>